<keyword evidence="4" id="KW-0479">Metal-binding</keyword>
<organism evidence="9 10">
    <name type="scientific">Acetobacterium tundrae</name>
    <dbReference type="NCBI Taxonomy" id="132932"/>
    <lineage>
        <taxon>Bacteria</taxon>
        <taxon>Bacillati</taxon>
        <taxon>Bacillota</taxon>
        <taxon>Clostridia</taxon>
        <taxon>Eubacteriales</taxon>
        <taxon>Eubacteriaceae</taxon>
        <taxon>Acetobacterium</taxon>
    </lineage>
</organism>
<dbReference type="PROSITE" id="PS51669">
    <property type="entry name" value="4FE4S_MOW_BIS_MGD"/>
    <property type="match status" value="1"/>
</dbReference>
<dbReference type="SUPFAM" id="SSF50692">
    <property type="entry name" value="ADC-like"/>
    <property type="match status" value="1"/>
</dbReference>
<dbReference type="Proteomes" id="UP000653358">
    <property type="component" value="Unassembled WGS sequence"/>
</dbReference>
<evidence type="ECO:0000256" key="6">
    <source>
        <dbReference type="ARBA" id="ARBA00023004"/>
    </source>
</evidence>
<keyword evidence="5" id="KW-0560">Oxidoreductase</keyword>
<dbReference type="InterPro" id="IPR050612">
    <property type="entry name" value="Prok_Mopterin_Oxidored"/>
</dbReference>
<dbReference type="InterPro" id="IPR006963">
    <property type="entry name" value="Mopterin_OxRdtase_4Fe-4S_dom"/>
</dbReference>
<comment type="cofactor">
    <cofactor evidence="1">
        <name>Mo-bis(molybdopterin guanine dinucleotide)</name>
        <dbReference type="ChEBI" id="CHEBI:60539"/>
    </cofactor>
</comment>
<dbReference type="SMART" id="SM00926">
    <property type="entry name" value="Molybdop_Fe4S4"/>
    <property type="match status" value="1"/>
</dbReference>
<dbReference type="Pfam" id="PF04879">
    <property type="entry name" value="Molybdop_Fe4S4"/>
    <property type="match status" value="1"/>
</dbReference>
<feature type="domain" description="4Fe-4S Mo/W bis-MGD-type" evidence="8">
    <location>
        <begin position="2"/>
        <end position="58"/>
    </location>
</feature>
<evidence type="ECO:0000256" key="2">
    <source>
        <dbReference type="ARBA" id="ARBA00010312"/>
    </source>
</evidence>
<gene>
    <name evidence="9" type="ORF">GH807_00965</name>
</gene>
<accession>A0ABR6WGK4</accession>
<evidence type="ECO:0000313" key="10">
    <source>
        <dbReference type="Proteomes" id="UP000653358"/>
    </source>
</evidence>
<dbReference type="InterPro" id="IPR006657">
    <property type="entry name" value="MoPterin_dinucl-bd_dom"/>
</dbReference>
<keyword evidence="7" id="KW-0411">Iron-sulfur</keyword>
<keyword evidence="3" id="KW-0500">Molybdenum</keyword>
<keyword evidence="6" id="KW-0408">Iron</keyword>
<evidence type="ECO:0000259" key="8">
    <source>
        <dbReference type="PROSITE" id="PS51669"/>
    </source>
</evidence>
<dbReference type="Gene3D" id="2.40.40.20">
    <property type="match status" value="1"/>
</dbReference>
<dbReference type="PROSITE" id="PS00490">
    <property type="entry name" value="MOLYBDOPTERIN_PROK_2"/>
    <property type="match status" value="1"/>
</dbReference>
<keyword evidence="10" id="KW-1185">Reference proteome</keyword>
<reference evidence="9 10" key="1">
    <citation type="journal article" date="2020" name="mSystems">
        <title>Defining Genomic and Predicted Metabolic Features of the Acetobacterium Genus.</title>
        <authorList>
            <person name="Ross D.E."/>
            <person name="Marshall C.W."/>
            <person name="Gulliver D."/>
            <person name="May H.D."/>
            <person name="Norman R.S."/>
        </authorList>
    </citation>
    <scope>NUCLEOTIDE SEQUENCE [LARGE SCALE GENOMIC DNA]</scope>
    <source>
        <strain evidence="9 10">DSM 9173</strain>
    </source>
</reference>
<evidence type="ECO:0000256" key="7">
    <source>
        <dbReference type="ARBA" id="ARBA00023014"/>
    </source>
</evidence>
<dbReference type="Pfam" id="PF01568">
    <property type="entry name" value="Molydop_binding"/>
    <property type="match status" value="1"/>
</dbReference>
<dbReference type="Pfam" id="PF00384">
    <property type="entry name" value="Molybdopterin"/>
    <property type="match status" value="1"/>
</dbReference>
<sequence>MYEIRKSHCSICLRKCGIDATVEDGILIKVEGSQGDGPSGGNLCVKAFASKEYVYREDRIQTPLKRVGPRGEGKFIPISWEAAYTEIADNLLKIKGDEGADTVAFYTGYSKWYRPYLHRLVHSFGTLNYGSESSSCFQSFRMAHLINAGTLSEPDIGNTELFMGWGYNPFHNGNCTNVKIEEWQEKGIHIMVIDPRVTPAASYADVHLRPRVGTDGALANFFAHYLIENKKTDEVYIANYVHGYEEYKAYVSQFTLTATAKITGISPEDLLEAAKYVGRHHKIASQLSVAAIPHHINGMQSCRAILALSAITGNFDREGGNIPSVHPDYDTETYSKPRLLFEEFINETRPVDSKPKIGSERFPLWSELIEEFQAMDLTRNIEEGTPYPIKALVAFGLNSRMFPENSKLLEAIKKLDFYVDVDLFYTEAAKYADIVLPVCTSFERSELQMVGPCVRYTEPVIASLFESKSDIDIICDLANYLNLDDPVLRKGEEYCAKYILHDVGITLNNLKLSPVPLKIPGKKPYVPGTLLARGLKTPTHRYELYSEIIKKYEQDYHLNPLPVYYEALDPAKAKKYPLILTSGGRIPQEFHSRFQKMKWTKLLRPYPALDINPKDAKQLKIKQDEDIELTTSIGTIKIKANLTYMVPENNVFMYQDYEDADVNNIIKNDHLDAYSGFPGYRTVRCKVQKIKKTAKPVEKSSKIG</sequence>
<proteinExistence type="inferred from homology"/>
<evidence type="ECO:0000256" key="5">
    <source>
        <dbReference type="ARBA" id="ARBA00023002"/>
    </source>
</evidence>
<evidence type="ECO:0000256" key="3">
    <source>
        <dbReference type="ARBA" id="ARBA00022505"/>
    </source>
</evidence>
<dbReference type="Gene3D" id="3.40.50.740">
    <property type="match status" value="1"/>
</dbReference>
<comment type="similarity">
    <text evidence="2">Belongs to the prokaryotic molybdopterin-containing oxidoreductase family.</text>
</comment>
<dbReference type="InterPro" id="IPR009010">
    <property type="entry name" value="Asp_de-COase-like_dom_sf"/>
</dbReference>
<evidence type="ECO:0000256" key="1">
    <source>
        <dbReference type="ARBA" id="ARBA00001942"/>
    </source>
</evidence>
<evidence type="ECO:0000256" key="4">
    <source>
        <dbReference type="ARBA" id="ARBA00022723"/>
    </source>
</evidence>
<evidence type="ECO:0000313" key="9">
    <source>
        <dbReference type="EMBL" id="MBC3795622.1"/>
    </source>
</evidence>
<dbReference type="PANTHER" id="PTHR43742">
    <property type="entry name" value="TRIMETHYLAMINE-N-OXIDE REDUCTASE"/>
    <property type="match status" value="1"/>
</dbReference>
<dbReference type="SUPFAM" id="SSF53706">
    <property type="entry name" value="Formate dehydrogenase/DMSO reductase, domains 1-3"/>
    <property type="match status" value="1"/>
</dbReference>
<comment type="caution">
    <text evidence="9">The sequence shown here is derived from an EMBL/GenBank/DDBJ whole genome shotgun (WGS) entry which is preliminary data.</text>
</comment>
<dbReference type="Gene3D" id="2.20.25.90">
    <property type="entry name" value="ADC-like domains"/>
    <property type="match status" value="1"/>
</dbReference>
<dbReference type="InterPro" id="IPR006655">
    <property type="entry name" value="Mopterin_OxRdtase_prok_CS"/>
</dbReference>
<dbReference type="Gene3D" id="3.40.228.10">
    <property type="entry name" value="Dimethylsulfoxide Reductase, domain 2"/>
    <property type="match status" value="1"/>
</dbReference>
<name>A0ABR6WGK4_9FIRM</name>
<dbReference type="RefSeq" id="WP_148601999.1">
    <property type="nucleotide sequence ID" value="NZ_RXYB01000001.1"/>
</dbReference>
<dbReference type="EMBL" id="WJBB01000001">
    <property type="protein sequence ID" value="MBC3795622.1"/>
    <property type="molecule type" value="Genomic_DNA"/>
</dbReference>
<dbReference type="InterPro" id="IPR006656">
    <property type="entry name" value="Mopterin_OxRdtase"/>
</dbReference>
<protein>
    <submittedName>
        <fullName evidence="9">Molybdopterin-dependent oxidoreductase</fullName>
    </submittedName>
</protein>